<evidence type="ECO:0000313" key="6">
    <source>
        <dbReference type="Proteomes" id="UP000053660"/>
    </source>
</evidence>
<evidence type="ECO:0000256" key="1">
    <source>
        <dbReference type="ARBA" id="ARBA00022563"/>
    </source>
</evidence>
<dbReference type="GO" id="GO:0006730">
    <property type="term" value="P:one-carbon metabolic process"/>
    <property type="evidence" value="ECO:0007669"/>
    <property type="project" value="UniProtKB-KW"/>
</dbReference>
<accession>A0A0B1S7P0</accession>
<keyword evidence="3" id="KW-0547">Nucleotide-binding</keyword>
<feature type="non-terminal residue" evidence="5">
    <location>
        <position position="138"/>
    </location>
</feature>
<dbReference type="OrthoDB" id="1845775at2759"/>
<evidence type="ECO:0000256" key="3">
    <source>
        <dbReference type="ARBA" id="ARBA00022741"/>
    </source>
</evidence>
<keyword evidence="6" id="KW-1185">Reference proteome</keyword>
<gene>
    <name evidence="5" type="ORF">OESDEN_18986</name>
</gene>
<evidence type="ECO:0000256" key="4">
    <source>
        <dbReference type="ARBA" id="ARBA00022840"/>
    </source>
</evidence>
<dbReference type="Gene3D" id="3.40.50.300">
    <property type="entry name" value="P-loop containing nucleotide triphosphate hydrolases"/>
    <property type="match status" value="1"/>
</dbReference>
<dbReference type="InterPro" id="IPR027417">
    <property type="entry name" value="P-loop_NTPase"/>
</dbReference>
<dbReference type="GO" id="GO:0004329">
    <property type="term" value="F:formate-tetrahydrofolate ligase activity"/>
    <property type="evidence" value="ECO:0007669"/>
    <property type="project" value="InterPro"/>
</dbReference>
<evidence type="ECO:0000313" key="5">
    <source>
        <dbReference type="EMBL" id="KHJ81328.1"/>
    </source>
</evidence>
<keyword evidence="4" id="KW-0067">ATP-binding</keyword>
<dbReference type="GO" id="GO:0005524">
    <property type="term" value="F:ATP binding"/>
    <property type="evidence" value="ECO:0007669"/>
    <property type="project" value="UniProtKB-KW"/>
</dbReference>
<dbReference type="SUPFAM" id="SSF52540">
    <property type="entry name" value="P-loop containing nucleoside triphosphate hydrolases"/>
    <property type="match status" value="1"/>
</dbReference>
<evidence type="ECO:0000256" key="2">
    <source>
        <dbReference type="ARBA" id="ARBA00022598"/>
    </source>
</evidence>
<dbReference type="AlphaFoldDB" id="A0A0B1S7P0"/>
<reference evidence="5 6" key="1">
    <citation type="submission" date="2014-03" db="EMBL/GenBank/DDBJ databases">
        <title>Draft genome of the hookworm Oesophagostomum dentatum.</title>
        <authorList>
            <person name="Mitreva M."/>
        </authorList>
    </citation>
    <scope>NUCLEOTIDE SEQUENCE [LARGE SCALE GENOMIC DNA]</scope>
    <source>
        <strain evidence="5 6">OD-Hann</strain>
    </source>
</reference>
<proteinExistence type="predicted"/>
<name>A0A0B1S7P0_OESDE</name>
<organism evidence="5 6">
    <name type="scientific">Oesophagostomum dentatum</name>
    <name type="common">Nodular worm</name>
    <dbReference type="NCBI Taxonomy" id="61180"/>
    <lineage>
        <taxon>Eukaryota</taxon>
        <taxon>Metazoa</taxon>
        <taxon>Ecdysozoa</taxon>
        <taxon>Nematoda</taxon>
        <taxon>Chromadorea</taxon>
        <taxon>Rhabditida</taxon>
        <taxon>Rhabditina</taxon>
        <taxon>Rhabditomorpha</taxon>
        <taxon>Strongyloidea</taxon>
        <taxon>Strongylidae</taxon>
        <taxon>Oesophagostomum</taxon>
    </lineage>
</organism>
<sequence>MHGGGPTVTAGTPLPHEYLKENLDLVKAGCDSNLKKQIGNCTKFGVPLWYVSINSPLIPKTSWRWLSAEYALAHGAHSAAIATHWSKGGAGAVPLAKAVVKATSGPPKGFKFLYPLSMPLEEKINIIAREIYGAKGVE</sequence>
<dbReference type="Pfam" id="PF01268">
    <property type="entry name" value="FTHFS"/>
    <property type="match status" value="1"/>
</dbReference>
<dbReference type="InterPro" id="IPR000559">
    <property type="entry name" value="Formate_THF_ligase"/>
</dbReference>
<keyword evidence="2" id="KW-0436">Ligase</keyword>
<protein>
    <submittedName>
        <fullName evidence="5">Uncharacterized protein</fullName>
    </submittedName>
</protein>
<keyword evidence="1" id="KW-0554">One-carbon metabolism</keyword>
<dbReference type="Proteomes" id="UP000053660">
    <property type="component" value="Unassembled WGS sequence"/>
</dbReference>
<dbReference type="EMBL" id="KN591167">
    <property type="protein sequence ID" value="KHJ81328.1"/>
    <property type="molecule type" value="Genomic_DNA"/>
</dbReference>